<accession>A0AA39JNM9</accession>
<feature type="compositionally biased region" description="Polar residues" evidence="6">
    <location>
        <begin position="326"/>
        <end position="337"/>
    </location>
</feature>
<evidence type="ECO:0000313" key="9">
    <source>
        <dbReference type="Proteomes" id="UP001175226"/>
    </source>
</evidence>
<feature type="region of interest" description="Disordered" evidence="6">
    <location>
        <begin position="234"/>
        <end position="359"/>
    </location>
</feature>
<evidence type="ECO:0000256" key="2">
    <source>
        <dbReference type="ARBA" id="ARBA00022723"/>
    </source>
</evidence>
<dbReference type="Gene3D" id="4.10.240.10">
    <property type="entry name" value="Zn(2)-C6 fungal-type DNA-binding domain"/>
    <property type="match status" value="1"/>
</dbReference>
<dbReference type="PANTHER" id="PTHR47338:SF5">
    <property type="entry name" value="ZN(II)2CYS6 TRANSCRIPTION FACTOR (EUROFUNG)"/>
    <property type="match status" value="1"/>
</dbReference>
<dbReference type="InterPro" id="IPR001138">
    <property type="entry name" value="Zn2Cys6_DnaBD"/>
</dbReference>
<proteinExistence type="predicted"/>
<dbReference type="SMART" id="SM00066">
    <property type="entry name" value="GAL4"/>
    <property type="match status" value="1"/>
</dbReference>
<evidence type="ECO:0000259" key="7">
    <source>
        <dbReference type="PROSITE" id="PS50048"/>
    </source>
</evidence>
<evidence type="ECO:0000256" key="3">
    <source>
        <dbReference type="ARBA" id="ARBA00023015"/>
    </source>
</evidence>
<feature type="compositionally biased region" description="Polar residues" evidence="6">
    <location>
        <begin position="292"/>
        <end position="315"/>
    </location>
</feature>
<dbReference type="Pfam" id="PF00172">
    <property type="entry name" value="Zn_clus"/>
    <property type="match status" value="1"/>
</dbReference>
<comment type="caution">
    <text evidence="8">The sequence shown here is derived from an EMBL/GenBank/DDBJ whole genome shotgun (WGS) entry which is preliminary data.</text>
</comment>
<dbReference type="EMBL" id="JAUEPT010000015">
    <property type="protein sequence ID" value="KAK0445874.1"/>
    <property type="molecule type" value="Genomic_DNA"/>
</dbReference>
<sequence>MVASSTGDLYSPFQPGMANEDGPQSSSDGSGLHSPVFGAHYPPANGDNFRYQQDQLHIQQGVHAAQFEYLPTLVQQPPLIDTALEMPSPTSEDLAFHGGFSSSPRTHLRGDYHVPPARLPPPLSGSVADYRYQGSSERRLPSGTHDSTYHRVSGGIPSVSIDDDHRRPPISPTERVEVSPTTNPTNPVREPRREISTVVIACRQCRGRKIRCDSTRPVCNNCVRRSNVCEYDAVPKRRGPDKRPGTRQRSCKKRPADGSVPPPPKRKRTAAPNRPDVISPIEEVMGGGPLKQSPTVRSAERQQGQSLSISTQTPSPIDIRGPGDQSILTKPEQSPNSRRYYPHDPASYSKPSFPRPLDLNVLHSPAREHQKFPSPTSPATQSDQRMWWDNFLKTYPHSLHSRLPDVADDLTYLFTDAGYWLSFLNVKFFRDTLLNAQERIRIQPAFVLAALAMSTLMKSSETEYAVQGRTRALYLRSLAQSALEAAWESEWIDAALAEAALILALFETSVHPEYNPTRVENALIFLDNIVRRLSLTSIDTNDPEVSFFPQRGVPVVLVPGLDTFSHSPHERKCSCIPTDASHPPDPFNTWSYPLPWDSSWSTNEIRDEECRRVCWSALGLIANYTLQCAAFDRDPPKLFLSSPSNYALLFPGEAVDRTSPPYRSADSQSQKESVWALYCRSMLLWCFCDQLRREPYVEEDKAEYAHEAWNETQSIQDSLDLHVCNLDTAVMYMCREYIYNSRMAITQALRRLVPSSSNVLHGLSSGGPVFTRKQADEWIYYQEQIVKRVTMSIQRMAGTQGHQLTRRPFQVTWFSNQLALCLRLWNNDRSLYGALELAKAIMIPLDMVNSIWPCPQHQHQCDDLRKHLIEACTSVGMGLPSLTNRSLPPLMKTH</sequence>
<reference evidence="8" key="1">
    <citation type="submission" date="2023-06" db="EMBL/GenBank/DDBJ databases">
        <authorList>
            <consortium name="Lawrence Berkeley National Laboratory"/>
            <person name="Ahrendt S."/>
            <person name="Sahu N."/>
            <person name="Indic B."/>
            <person name="Wong-Bajracharya J."/>
            <person name="Merenyi Z."/>
            <person name="Ke H.-M."/>
            <person name="Monk M."/>
            <person name="Kocsube S."/>
            <person name="Drula E."/>
            <person name="Lipzen A."/>
            <person name="Balint B."/>
            <person name="Henrissat B."/>
            <person name="Andreopoulos B."/>
            <person name="Martin F.M."/>
            <person name="Harder C.B."/>
            <person name="Rigling D."/>
            <person name="Ford K.L."/>
            <person name="Foster G.D."/>
            <person name="Pangilinan J."/>
            <person name="Papanicolaou A."/>
            <person name="Barry K."/>
            <person name="LaButti K."/>
            <person name="Viragh M."/>
            <person name="Koriabine M."/>
            <person name="Yan M."/>
            <person name="Riley R."/>
            <person name="Champramary S."/>
            <person name="Plett K.L."/>
            <person name="Tsai I.J."/>
            <person name="Slot J."/>
            <person name="Sipos G."/>
            <person name="Plett J."/>
            <person name="Nagy L.G."/>
            <person name="Grigoriev I.V."/>
        </authorList>
    </citation>
    <scope>NUCLEOTIDE SEQUENCE</scope>
    <source>
        <strain evidence="8">FPL87.14</strain>
    </source>
</reference>
<keyword evidence="2" id="KW-0479">Metal-binding</keyword>
<dbReference type="GO" id="GO:0008270">
    <property type="term" value="F:zinc ion binding"/>
    <property type="evidence" value="ECO:0007669"/>
    <property type="project" value="InterPro"/>
</dbReference>
<evidence type="ECO:0000313" key="8">
    <source>
        <dbReference type="EMBL" id="KAK0445874.1"/>
    </source>
</evidence>
<gene>
    <name evidence="8" type="ORF">EV421DRAFT_2054637</name>
</gene>
<evidence type="ECO:0000256" key="1">
    <source>
        <dbReference type="ARBA" id="ARBA00004123"/>
    </source>
</evidence>
<dbReference type="PROSITE" id="PS50048">
    <property type="entry name" value="ZN2_CY6_FUNGAL_2"/>
    <property type="match status" value="1"/>
</dbReference>
<dbReference type="GO" id="GO:0005634">
    <property type="term" value="C:nucleus"/>
    <property type="evidence" value="ECO:0007669"/>
    <property type="project" value="UniProtKB-SubCell"/>
</dbReference>
<comment type="subcellular location">
    <subcellularLocation>
        <location evidence="1">Nucleus</location>
    </subcellularLocation>
</comment>
<dbReference type="InterPro" id="IPR036864">
    <property type="entry name" value="Zn2-C6_fun-type_DNA-bd_sf"/>
</dbReference>
<protein>
    <recommendedName>
        <fullName evidence="7">Zn(2)-C6 fungal-type domain-containing protein</fullName>
    </recommendedName>
</protein>
<dbReference type="SUPFAM" id="SSF57701">
    <property type="entry name" value="Zn2/Cys6 DNA-binding domain"/>
    <property type="match status" value="1"/>
</dbReference>
<dbReference type="GO" id="GO:0000981">
    <property type="term" value="F:DNA-binding transcription factor activity, RNA polymerase II-specific"/>
    <property type="evidence" value="ECO:0007669"/>
    <property type="project" value="InterPro"/>
</dbReference>
<feature type="region of interest" description="Disordered" evidence="6">
    <location>
        <begin position="1"/>
        <end position="46"/>
    </location>
</feature>
<evidence type="ECO:0000256" key="5">
    <source>
        <dbReference type="ARBA" id="ARBA00023242"/>
    </source>
</evidence>
<name>A0AA39JNM9_9AGAR</name>
<organism evidence="8 9">
    <name type="scientific">Armillaria borealis</name>
    <dbReference type="NCBI Taxonomy" id="47425"/>
    <lineage>
        <taxon>Eukaryota</taxon>
        <taxon>Fungi</taxon>
        <taxon>Dikarya</taxon>
        <taxon>Basidiomycota</taxon>
        <taxon>Agaricomycotina</taxon>
        <taxon>Agaricomycetes</taxon>
        <taxon>Agaricomycetidae</taxon>
        <taxon>Agaricales</taxon>
        <taxon>Marasmiineae</taxon>
        <taxon>Physalacriaceae</taxon>
        <taxon>Armillaria</taxon>
    </lineage>
</organism>
<dbReference type="Proteomes" id="UP001175226">
    <property type="component" value="Unassembled WGS sequence"/>
</dbReference>
<keyword evidence="3" id="KW-0805">Transcription regulation</keyword>
<dbReference type="AlphaFoldDB" id="A0AA39JNM9"/>
<dbReference type="CDD" id="cd00067">
    <property type="entry name" value="GAL4"/>
    <property type="match status" value="1"/>
</dbReference>
<feature type="domain" description="Zn(2)-C6 fungal-type" evidence="7">
    <location>
        <begin position="201"/>
        <end position="231"/>
    </location>
</feature>
<keyword evidence="9" id="KW-1185">Reference proteome</keyword>
<keyword evidence="4" id="KW-0804">Transcription</keyword>
<dbReference type="PROSITE" id="PS00463">
    <property type="entry name" value="ZN2_CY6_FUNGAL_1"/>
    <property type="match status" value="1"/>
</dbReference>
<feature type="compositionally biased region" description="Basic residues" evidence="6">
    <location>
        <begin position="236"/>
        <end position="253"/>
    </location>
</feature>
<dbReference type="InterPro" id="IPR050815">
    <property type="entry name" value="TF_fung"/>
</dbReference>
<feature type="region of interest" description="Disordered" evidence="6">
    <location>
        <begin position="100"/>
        <end position="191"/>
    </location>
</feature>
<dbReference type="PANTHER" id="PTHR47338">
    <property type="entry name" value="ZN(II)2CYS6 TRANSCRIPTION FACTOR (EUROFUNG)-RELATED"/>
    <property type="match status" value="1"/>
</dbReference>
<keyword evidence="5" id="KW-0539">Nucleus</keyword>
<evidence type="ECO:0000256" key="4">
    <source>
        <dbReference type="ARBA" id="ARBA00023163"/>
    </source>
</evidence>
<evidence type="ECO:0000256" key="6">
    <source>
        <dbReference type="SAM" id="MobiDB-lite"/>
    </source>
</evidence>